<sequence length="141" mass="15879">MGGSGWLSYGRPESGNVREGLVHEGWLKKKRTSFPHTWQRRYFLLLVVPDSTIGGAKKLTVEYYEKAPQMKHFPSGAINLSKGLTWLTCLEDTSGCSFAFEAFQNNKNRNRRFDLQADNPETSARWVQALSEAVQSAEAPP</sequence>
<dbReference type="CDD" id="cd00821">
    <property type="entry name" value="PH"/>
    <property type="match status" value="1"/>
</dbReference>
<accession>A0A7S0N6R1</accession>
<name>A0A7S0N6R1_9CHLO</name>
<dbReference type="AlphaFoldDB" id="A0A7S0N6R1"/>
<dbReference type="InterPro" id="IPR001849">
    <property type="entry name" value="PH_domain"/>
</dbReference>
<dbReference type="EMBL" id="HBFA01013400">
    <property type="protein sequence ID" value="CAD8661779.1"/>
    <property type="molecule type" value="Transcribed_RNA"/>
</dbReference>
<dbReference type="SUPFAM" id="SSF50729">
    <property type="entry name" value="PH domain-like"/>
    <property type="match status" value="1"/>
</dbReference>
<dbReference type="SMART" id="SM00233">
    <property type="entry name" value="PH"/>
    <property type="match status" value="1"/>
</dbReference>
<reference evidence="2" key="1">
    <citation type="submission" date="2021-01" db="EMBL/GenBank/DDBJ databases">
        <authorList>
            <person name="Corre E."/>
            <person name="Pelletier E."/>
            <person name="Niang G."/>
            <person name="Scheremetjew M."/>
            <person name="Finn R."/>
            <person name="Kale V."/>
            <person name="Holt S."/>
            <person name="Cochrane G."/>
            <person name="Meng A."/>
            <person name="Brown T."/>
            <person name="Cohen L."/>
        </authorList>
    </citation>
    <scope>NUCLEOTIDE SEQUENCE</scope>
    <source>
        <strain evidence="2">CCMP722</strain>
    </source>
</reference>
<gene>
    <name evidence="2" type="ORF">POBO1169_LOCUS6958</name>
</gene>
<evidence type="ECO:0000259" key="1">
    <source>
        <dbReference type="PROSITE" id="PS50003"/>
    </source>
</evidence>
<feature type="domain" description="PH" evidence="1">
    <location>
        <begin position="20"/>
        <end position="135"/>
    </location>
</feature>
<dbReference type="Gene3D" id="2.30.29.30">
    <property type="entry name" value="Pleckstrin-homology domain (PH domain)/Phosphotyrosine-binding domain (PTB)"/>
    <property type="match status" value="1"/>
</dbReference>
<dbReference type="InterPro" id="IPR011993">
    <property type="entry name" value="PH-like_dom_sf"/>
</dbReference>
<organism evidence="2">
    <name type="scientific">Pyramimonas obovata</name>
    <dbReference type="NCBI Taxonomy" id="1411642"/>
    <lineage>
        <taxon>Eukaryota</taxon>
        <taxon>Viridiplantae</taxon>
        <taxon>Chlorophyta</taxon>
        <taxon>Pyramimonadophyceae</taxon>
        <taxon>Pyramimonadales</taxon>
        <taxon>Pyramimonadaceae</taxon>
        <taxon>Pyramimonas</taxon>
        <taxon>Pyramimonas incertae sedis</taxon>
    </lineage>
</organism>
<dbReference type="PROSITE" id="PS50003">
    <property type="entry name" value="PH_DOMAIN"/>
    <property type="match status" value="1"/>
</dbReference>
<protein>
    <recommendedName>
        <fullName evidence="1">PH domain-containing protein</fullName>
    </recommendedName>
</protein>
<proteinExistence type="predicted"/>
<dbReference type="Pfam" id="PF00169">
    <property type="entry name" value="PH"/>
    <property type="match status" value="1"/>
</dbReference>
<evidence type="ECO:0000313" key="2">
    <source>
        <dbReference type="EMBL" id="CAD8661779.1"/>
    </source>
</evidence>